<proteinExistence type="predicted"/>
<evidence type="ECO:0000259" key="1">
    <source>
        <dbReference type="Pfam" id="PF10077"/>
    </source>
</evidence>
<dbReference type="AlphaFoldDB" id="A0A4Q7AGS1"/>
<organism evidence="2 3">
    <name type="scientific">Acinetobacter wuhouensis</name>
    <dbReference type="NCBI Taxonomy" id="1879050"/>
    <lineage>
        <taxon>Bacteria</taxon>
        <taxon>Pseudomonadati</taxon>
        <taxon>Pseudomonadota</taxon>
        <taxon>Gammaproteobacteria</taxon>
        <taxon>Moraxellales</taxon>
        <taxon>Moraxellaceae</taxon>
        <taxon>Acinetobacter</taxon>
    </lineage>
</organism>
<gene>
    <name evidence="2" type="ORF">EXU28_16770</name>
</gene>
<evidence type="ECO:0000313" key="2">
    <source>
        <dbReference type="EMBL" id="RZG43744.1"/>
    </source>
</evidence>
<dbReference type="InterPro" id="IPR018756">
    <property type="entry name" value="DUF2314"/>
</dbReference>
<reference evidence="2 3" key="1">
    <citation type="submission" date="2019-02" db="EMBL/GenBank/DDBJ databases">
        <title>The Batch Genome Submission of Acinetobacter spp. strains.</title>
        <authorList>
            <person name="Qin J."/>
            <person name="Hu Y."/>
            <person name="Ye H."/>
            <person name="Wei L."/>
            <person name="Feng Y."/>
            <person name="Zong Z."/>
        </authorList>
    </citation>
    <scope>NUCLEOTIDE SEQUENCE [LARGE SCALE GENOMIC DNA]</scope>
    <source>
        <strain evidence="2 3">WCHAW060049</strain>
    </source>
</reference>
<evidence type="ECO:0000313" key="3">
    <source>
        <dbReference type="Proteomes" id="UP000293863"/>
    </source>
</evidence>
<dbReference type="Pfam" id="PF10077">
    <property type="entry name" value="DUF2314"/>
    <property type="match status" value="1"/>
</dbReference>
<accession>A0A4Q7AGS1</accession>
<protein>
    <submittedName>
        <fullName evidence="2">DUF2314 domain-containing protein</fullName>
    </submittedName>
</protein>
<keyword evidence="3" id="KW-1185">Reference proteome</keyword>
<feature type="domain" description="DUF2314" evidence="1">
    <location>
        <begin position="29"/>
        <end position="145"/>
    </location>
</feature>
<dbReference type="Proteomes" id="UP000293863">
    <property type="component" value="Unassembled WGS sequence"/>
</dbReference>
<name>A0A4Q7AGS1_9GAMM</name>
<comment type="caution">
    <text evidence="2">The sequence shown here is derived from an EMBL/GenBank/DDBJ whole genome shotgun (WGS) entry which is preliminary data.</text>
</comment>
<dbReference type="EMBL" id="SGSQ01000030">
    <property type="protein sequence ID" value="RZG43744.1"/>
    <property type="molecule type" value="Genomic_DNA"/>
</dbReference>
<sequence>MKIMSNKNDPIFMNLDKKVDGYENTIQLAVGSLSIFKSQIEQLSKGDFACVKFYIPEYQDASHGANIWLMSPFFEEGFCYAQPFELPKEFEWIHVGQWLKFAEEDLLDWYILSENGEMKGGYSLRYHRSLLLEDDKAEFDQHIGLSRFID</sequence>